<keyword evidence="4" id="KW-1185">Reference proteome</keyword>
<evidence type="ECO:0000313" key="4">
    <source>
        <dbReference type="Proteomes" id="UP000722989"/>
    </source>
</evidence>
<dbReference type="Proteomes" id="UP000722989">
    <property type="component" value="Unassembled WGS sequence"/>
</dbReference>
<proteinExistence type="predicted"/>
<organism evidence="3 4">
    <name type="scientific">Planosporangium thailandense</name>
    <dbReference type="NCBI Taxonomy" id="765197"/>
    <lineage>
        <taxon>Bacteria</taxon>
        <taxon>Bacillati</taxon>
        <taxon>Actinomycetota</taxon>
        <taxon>Actinomycetes</taxon>
        <taxon>Micromonosporales</taxon>
        <taxon>Micromonosporaceae</taxon>
        <taxon>Planosporangium</taxon>
    </lineage>
</organism>
<feature type="transmembrane region" description="Helical" evidence="2">
    <location>
        <begin position="191"/>
        <end position="211"/>
    </location>
</feature>
<keyword evidence="2" id="KW-0812">Transmembrane</keyword>
<feature type="region of interest" description="Disordered" evidence="1">
    <location>
        <begin position="231"/>
        <end position="262"/>
    </location>
</feature>
<comment type="caution">
    <text evidence="3">The sequence shown here is derived from an EMBL/GenBank/DDBJ whole genome shotgun (WGS) entry which is preliminary data.</text>
</comment>
<sequence length="262" mass="26982">MTSPVPAAEEAELLQRLTDLLDTVRRKTTELVDTVDRTLRALPAAVAAPILAATRRLVDLVRQAYDALTEILGSMGSPSTLWRHAAAWSDNVGGPVSGLASDADLDRVQADDSWTGEAADAYRNALGPQKAALAAVKATLADGIATALSETAKAIVVFWGLLVAGLAALVTGIIGAIASSATIVGLPAGPFVAAGAAAAFLACFFAGGMNLRSAAADQNVRLRQRLDDDTSFRDGHWPRPAADPSDGSIGDGTPSGWRLKGA</sequence>
<evidence type="ECO:0000313" key="3">
    <source>
        <dbReference type="EMBL" id="NJC68557.1"/>
    </source>
</evidence>
<dbReference type="EMBL" id="JAATVY010000001">
    <property type="protein sequence ID" value="NJC68557.1"/>
    <property type="molecule type" value="Genomic_DNA"/>
</dbReference>
<evidence type="ECO:0008006" key="5">
    <source>
        <dbReference type="Google" id="ProtNLM"/>
    </source>
</evidence>
<gene>
    <name evidence="3" type="ORF">HC031_02285</name>
</gene>
<dbReference type="RefSeq" id="WP_167923411.1">
    <property type="nucleotide sequence ID" value="NZ_JAATVY010000001.1"/>
</dbReference>
<keyword evidence="2" id="KW-1133">Transmembrane helix</keyword>
<feature type="transmembrane region" description="Helical" evidence="2">
    <location>
        <begin position="156"/>
        <end position="179"/>
    </location>
</feature>
<evidence type="ECO:0000256" key="2">
    <source>
        <dbReference type="SAM" id="Phobius"/>
    </source>
</evidence>
<evidence type="ECO:0000256" key="1">
    <source>
        <dbReference type="SAM" id="MobiDB-lite"/>
    </source>
</evidence>
<accession>A0ABX0XRM7</accession>
<keyword evidence="2" id="KW-0472">Membrane</keyword>
<protein>
    <recommendedName>
        <fullName evidence="5">WXG100 family type VII secretion target</fullName>
    </recommendedName>
</protein>
<name>A0ABX0XRM7_9ACTN</name>
<reference evidence="3 4" key="1">
    <citation type="submission" date="2020-03" db="EMBL/GenBank/DDBJ databases">
        <title>WGS of the type strain of Planosporangium spp.</title>
        <authorList>
            <person name="Thawai C."/>
        </authorList>
    </citation>
    <scope>NUCLEOTIDE SEQUENCE [LARGE SCALE GENOMIC DNA]</scope>
    <source>
        <strain evidence="3 4">TBRC 5610</strain>
    </source>
</reference>